<dbReference type="InterPro" id="IPR017455">
    <property type="entry name" value="Znf_FYVE-rel"/>
</dbReference>
<dbReference type="Gene3D" id="1.20.58.900">
    <property type="match status" value="1"/>
</dbReference>
<dbReference type="CDD" id="cd15730">
    <property type="entry name" value="FYVE_EEA1"/>
    <property type="match status" value="1"/>
</dbReference>
<evidence type="ECO:0000313" key="9">
    <source>
        <dbReference type="Proteomes" id="UP001497382"/>
    </source>
</evidence>
<feature type="domain" description="RUN" evidence="7">
    <location>
        <begin position="46"/>
        <end position="179"/>
    </location>
</feature>
<keyword evidence="3" id="KW-0862">Zinc</keyword>
<keyword evidence="2 4" id="KW-0863">Zinc-finger</keyword>
<evidence type="ECO:0000256" key="3">
    <source>
        <dbReference type="ARBA" id="ARBA00022833"/>
    </source>
</evidence>
<evidence type="ECO:0000256" key="1">
    <source>
        <dbReference type="ARBA" id="ARBA00022723"/>
    </source>
</evidence>
<dbReference type="PROSITE" id="PS50826">
    <property type="entry name" value="RUN"/>
    <property type="match status" value="1"/>
</dbReference>
<keyword evidence="5" id="KW-0175">Coiled coil</keyword>
<dbReference type="SUPFAM" id="SSF57903">
    <property type="entry name" value="FYVE/PHD zinc finger"/>
    <property type="match status" value="1"/>
</dbReference>
<keyword evidence="1" id="KW-0479">Metal-binding</keyword>
<comment type="caution">
    <text evidence="8">The sequence shown here is derived from an EMBL/GenBank/DDBJ whole genome shotgun (WGS) entry which is preliminary data.</text>
</comment>
<dbReference type="InterPro" id="IPR004012">
    <property type="entry name" value="Run_dom"/>
</dbReference>
<evidence type="ECO:0008006" key="10">
    <source>
        <dbReference type="Google" id="ProtNLM"/>
    </source>
</evidence>
<sequence length="1479" mass="168751">MLNLLNSAFERETMASCSITSKTMLDIQECIDELKRHFSLEKFPVNDDCTALHRLEEKTETVLQLGLKEKPGVFGVKRTYWDYICACFSVSKRFHEGIKFVKSNSELKSSVGRGRALIRFCLVHKCLADTLQTCFIDEKTTRDFYLDQCLPLQPKLWSAFIAFLYDLNEIHFDLNPQNSELDVSWPSFARKIFLPPGNQILSSVTMSFSGVNDFSSELIVGGLYTGDVSTEGENSENMDNETKHLVAANSELEADVFYLQKKCETLEQEICDAAHTEGTLEMVSKNAKGHIAKNNIVSNSKVMNNNCCCQENCFEKASEYVNNIDTGLDLKSKSDDNYSCDPRTLYSVENCHQNAHNLSTIEKSPNSSTDFPLVSRESLLTDSELDPSSLNSIDCSDLILLKKIDCLLQNETTAFHPEVLNSVQELVIEMKHLLDRLKGSMKSVTDPLVLGYITRIQFIGQYLEKILVEFKKLENCKTDKQNFEDYAYYIKTSALKQDKLIHSLLEQFNSCVKENKNLHERLCFLKDKLQSFGLLKPQAENSAEFKNSSEIVNQILGVNKNSENNISLDVQHGNNMPNDYLESLQIFKTSTVNLHTLSMQAINLQLLLDSSHKLNDNLISRIQDQELHMKGITKKLEEAHNLLAVMKKQHQKLQSAENIVKYDLQEKRRLLNKLKQQLEATRENCNLVRIKNSKSEAECQDLRREFVRRNKQTSEESGFIDDKGEESGFVDDKSEDNGFINNKCITFETCVVDNIVCENDEPESIPDNEVSVSNSDVVESKYELKNNRLQLLEEQCQILCTNLKNSSKKRKELDYRLESWCKAIENSHSMASKKNNLSVILSADKEFKDNPDQAAGSKMNIDFNSDVDSSLSSPEIGSFNSDSCSYIPHNSSTTSKGLSLSLESLKIDDLISSKNVDLDSSKFPFEHEEHQSIDSDPLSKELYDNCSSKTIDNVQDSSYFGSVESLGGSEKCHTENSDSEEMLIQTKVNGLVSSTKEKSSDPFVKSGDLGKLISDLKDDKRLLLSRCQELELKNAVILKKFHQKTQELRLIEAAKEQEIVALQFQLNSEVLKYERAIKEYNDNNEGLKEMKQKVSDQEQLILTLEEALAEIQVEREGEKEHQWEELQDIHLALAAREEECLSLSSNIQQLEEIKMSNMKDKEMLEGEILHLRNDIKELQKKIIKLLKEKDILWKTNDRLRYLHKIQIDDRWMDDHEVSECLGCRSQFSFLLRKHHCRQCGRIFCHSCSNNWLLTPSSRRQIRVCNECYMQHMEIKTDVRRDSNVQYFDDSEDEAADDISINFNRSNSFSSEMNPSIADSMMSLPAMQVTNLKQRTHFTSAPELHFSPENQEVPKKRSLNNPPLPCHLEVVENDISGNLLIKADEEAILPILNEVNSTSIAWSLEPPCEAIPISLVFEDTAHCNLKQTVLHQSSCEMDGVIHLSLPGLYKFHFDNKSRSSSVLVRYSFKANILKEPEISV</sequence>
<dbReference type="InterPro" id="IPR037213">
    <property type="entry name" value="Run_dom_sf"/>
</dbReference>
<dbReference type="PANTHER" id="PTHR46753:SF2">
    <property type="entry name" value="FYVE AND COILED-COIL DOMAIN-CONTAINING PROTEIN 1"/>
    <property type="match status" value="1"/>
</dbReference>
<dbReference type="SUPFAM" id="SSF140741">
    <property type="entry name" value="RUN domain-like"/>
    <property type="match status" value="1"/>
</dbReference>
<dbReference type="Proteomes" id="UP001497382">
    <property type="component" value="Unassembled WGS sequence"/>
</dbReference>
<name>A0AAV1ZPD3_9ARAC</name>
<dbReference type="GO" id="GO:0005770">
    <property type="term" value="C:late endosome"/>
    <property type="evidence" value="ECO:0007669"/>
    <property type="project" value="TreeGrafter"/>
</dbReference>
<dbReference type="InterPro" id="IPR011011">
    <property type="entry name" value="Znf_FYVE_PHD"/>
</dbReference>
<protein>
    <recommendedName>
        <fullName evidence="10">FYVE and coiled-coil domain-containing protein 1</fullName>
    </recommendedName>
</protein>
<gene>
    <name evidence="8" type="ORF">LARSCL_LOCUS7033</name>
</gene>
<feature type="domain" description="FYVE-type" evidence="6">
    <location>
        <begin position="1214"/>
        <end position="1272"/>
    </location>
</feature>
<dbReference type="InterPro" id="IPR013083">
    <property type="entry name" value="Znf_RING/FYVE/PHD"/>
</dbReference>
<accession>A0AAV1ZPD3</accession>
<evidence type="ECO:0000259" key="7">
    <source>
        <dbReference type="PROSITE" id="PS50826"/>
    </source>
</evidence>
<dbReference type="EMBL" id="CAXIEN010000069">
    <property type="protein sequence ID" value="CAL1273694.1"/>
    <property type="molecule type" value="Genomic_DNA"/>
</dbReference>
<dbReference type="Pfam" id="PF02759">
    <property type="entry name" value="RUN"/>
    <property type="match status" value="1"/>
</dbReference>
<dbReference type="PANTHER" id="PTHR46753">
    <property type="entry name" value="FYVE AND COILED-COIL DOMAIN-CONTAINING PROTEIN 1"/>
    <property type="match status" value="1"/>
</dbReference>
<dbReference type="PROSITE" id="PS50178">
    <property type="entry name" value="ZF_FYVE"/>
    <property type="match status" value="1"/>
</dbReference>
<dbReference type="InterPro" id="IPR000306">
    <property type="entry name" value="Znf_FYVE"/>
</dbReference>
<reference evidence="8 9" key="1">
    <citation type="submission" date="2024-04" db="EMBL/GenBank/DDBJ databases">
        <authorList>
            <person name="Rising A."/>
            <person name="Reimegard J."/>
            <person name="Sonavane S."/>
            <person name="Akerstrom W."/>
            <person name="Nylinder S."/>
            <person name="Hedman E."/>
            <person name="Kallberg Y."/>
        </authorList>
    </citation>
    <scope>NUCLEOTIDE SEQUENCE [LARGE SCALE GENOMIC DNA]</scope>
</reference>
<keyword evidence="9" id="KW-1185">Reference proteome</keyword>
<dbReference type="GO" id="GO:1901098">
    <property type="term" value="P:positive regulation of autophagosome maturation"/>
    <property type="evidence" value="ECO:0007669"/>
    <property type="project" value="TreeGrafter"/>
</dbReference>
<proteinExistence type="predicted"/>
<dbReference type="GO" id="GO:0005776">
    <property type="term" value="C:autophagosome"/>
    <property type="evidence" value="ECO:0007669"/>
    <property type="project" value="TreeGrafter"/>
</dbReference>
<feature type="coiled-coil region" evidence="5">
    <location>
        <begin position="1070"/>
        <end position="1188"/>
    </location>
</feature>
<evidence type="ECO:0000313" key="8">
    <source>
        <dbReference type="EMBL" id="CAL1273694.1"/>
    </source>
</evidence>
<evidence type="ECO:0000256" key="5">
    <source>
        <dbReference type="SAM" id="Coils"/>
    </source>
</evidence>
<dbReference type="GO" id="GO:0008270">
    <property type="term" value="F:zinc ion binding"/>
    <property type="evidence" value="ECO:0007669"/>
    <property type="project" value="UniProtKB-KW"/>
</dbReference>
<evidence type="ECO:0000256" key="2">
    <source>
        <dbReference type="ARBA" id="ARBA00022771"/>
    </source>
</evidence>
<evidence type="ECO:0000259" key="6">
    <source>
        <dbReference type="PROSITE" id="PS50178"/>
    </source>
</evidence>
<evidence type="ECO:0000256" key="4">
    <source>
        <dbReference type="PROSITE-ProRule" id="PRU00091"/>
    </source>
</evidence>
<organism evidence="8 9">
    <name type="scientific">Larinioides sclopetarius</name>
    <dbReference type="NCBI Taxonomy" id="280406"/>
    <lineage>
        <taxon>Eukaryota</taxon>
        <taxon>Metazoa</taxon>
        <taxon>Ecdysozoa</taxon>
        <taxon>Arthropoda</taxon>
        <taxon>Chelicerata</taxon>
        <taxon>Arachnida</taxon>
        <taxon>Araneae</taxon>
        <taxon>Araneomorphae</taxon>
        <taxon>Entelegynae</taxon>
        <taxon>Araneoidea</taxon>
        <taxon>Araneidae</taxon>
        <taxon>Larinioides</taxon>
    </lineage>
</organism>
<dbReference type="SMART" id="SM00064">
    <property type="entry name" value="FYVE"/>
    <property type="match status" value="1"/>
</dbReference>
<dbReference type="GO" id="GO:0072383">
    <property type="term" value="P:plus-end-directed vesicle transport along microtubule"/>
    <property type="evidence" value="ECO:0007669"/>
    <property type="project" value="TreeGrafter"/>
</dbReference>
<dbReference type="GO" id="GO:0005764">
    <property type="term" value="C:lysosome"/>
    <property type="evidence" value="ECO:0007669"/>
    <property type="project" value="TreeGrafter"/>
</dbReference>
<dbReference type="Pfam" id="PF01363">
    <property type="entry name" value="FYVE"/>
    <property type="match status" value="1"/>
</dbReference>
<dbReference type="Gene3D" id="3.30.40.10">
    <property type="entry name" value="Zinc/RING finger domain, C3HC4 (zinc finger)"/>
    <property type="match status" value="1"/>
</dbReference>
<feature type="coiled-coil region" evidence="5">
    <location>
        <begin position="629"/>
        <end position="691"/>
    </location>
</feature>